<evidence type="ECO:0000256" key="1">
    <source>
        <dbReference type="SAM" id="MobiDB-lite"/>
    </source>
</evidence>
<accession>A0A6A6QDK6</accession>
<gene>
    <name evidence="2" type="ORF">BU16DRAFT_567176</name>
</gene>
<sequence length="170" mass="18282">MTLVQVKGTSQESDHSSKATISSQEIEQVHLAAESPSSKRNVAGVDQLSLRSSNTNPGKWAYDVDYDSAGYRDAPKPLPGCMYHAPLLNHFPTGSHIKALVPVTRWQSEGPSDQPALFSRPDNGELSTSKGCSCCTSWELVAELTDVAMAGLNEEQYDDVGISGTTGLRL</sequence>
<evidence type="ECO:0000313" key="3">
    <source>
        <dbReference type="Proteomes" id="UP000799750"/>
    </source>
</evidence>
<evidence type="ECO:0000313" key="2">
    <source>
        <dbReference type="EMBL" id="KAF2490080.1"/>
    </source>
</evidence>
<dbReference type="AlphaFoldDB" id="A0A6A6QDK6"/>
<organism evidence="2 3">
    <name type="scientific">Lophium mytilinum</name>
    <dbReference type="NCBI Taxonomy" id="390894"/>
    <lineage>
        <taxon>Eukaryota</taxon>
        <taxon>Fungi</taxon>
        <taxon>Dikarya</taxon>
        <taxon>Ascomycota</taxon>
        <taxon>Pezizomycotina</taxon>
        <taxon>Dothideomycetes</taxon>
        <taxon>Pleosporomycetidae</taxon>
        <taxon>Mytilinidiales</taxon>
        <taxon>Mytilinidiaceae</taxon>
        <taxon>Lophium</taxon>
    </lineage>
</organism>
<feature type="region of interest" description="Disordered" evidence="1">
    <location>
        <begin position="1"/>
        <end position="24"/>
    </location>
</feature>
<name>A0A6A6QDK6_9PEZI</name>
<protein>
    <submittedName>
        <fullName evidence="2">Uncharacterized protein</fullName>
    </submittedName>
</protein>
<keyword evidence="3" id="KW-1185">Reference proteome</keyword>
<reference evidence="2" key="1">
    <citation type="journal article" date="2020" name="Stud. Mycol.">
        <title>101 Dothideomycetes genomes: a test case for predicting lifestyles and emergence of pathogens.</title>
        <authorList>
            <person name="Haridas S."/>
            <person name="Albert R."/>
            <person name="Binder M."/>
            <person name="Bloem J."/>
            <person name="Labutti K."/>
            <person name="Salamov A."/>
            <person name="Andreopoulos B."/>
            <person name="Baker S."/>
            <person name="Barry K."/>
            <person name="Bills G."/>
            <person name="Bluhm B."/>
            <person name="Cannon C."/>
            <person name="Castanera R."/>
            <person name="Culley D."/>
            <person name="Daum C."/>
            <person name="Ezra D."/>
            <person name="Gonzalez J."/>
            <person name="Henrissat B."/>
            <person name="Kuo A."/>
            <person name="Liang C."/>
            <person name="Lipzen A."/>
            <person name="Lutzoni F."/>
            <person name="Magnuson J."/>
            <person name="Mondo S."/>
            <person name="Nolan M."/>
            <person name="Ohm R."/>
            <person name="Pangilinan J."/>
            <person name="Park H.-J."/>
            <person name="Ramirez L."/>
            <person name="Alfaro M."/>
            <person name="Sun H."/>
            <person name="Tritt A."/>
            <person name="Yoshinaga Y."/>
            <person name="Zwiers L.-H."/>
            <person name="Turgeon B."/>
            <person name="Goodwin S."/>
            <person name="Spatafora J."/>
            <person name="Crous P."/>
            <person name="Grigoriev I."/>
        </authorList>
    </citation>
    <scope>NUCLEOTIDE SEQUENCE</scope>
    <source>
        <strain evidence="2">CBS 269.34</strain>
    </source>
</reference>
<dbReference type="OrthoDB" id="3547690at2759"/>
<dbReference type="EMBL" id="MU004198">
    <property type="protein sequence ID" value="KAF2490080.1"/>
    <property type="molecule type" value="Genomic_DNA"/>
</dbReference>
<dbReference type="Proteomes" id="UP000799750">
    <property type="component" value="Unassembled WGS sequence"/>
</dbReference>
<proteinExistence type="predicted"/>